<evidence type="ECO:0000259" key="3">
    <source>
        <dbReference type="Pfam" id="PF07699"/>
    </source>
</evidence>
<dbReference type="PANTHER" id="PTHR11319:SF35">
    <property type="entry name" value="OUTER MEMBRANE PROTEIN PMPC-RELATED"/>
    <property type="match status" value="1"/>
</dbReference>
<keyword evidence="2" id="KW-1133">Transmembrane helix</keyword>
<gene>
    <name evidence="5" type="primary">LOC116289286</name>
</gene>
<organism evidence="4 5">
    <name type="scientific">Actinia tenebrosa</name>
    <name type="common">Australian red waratah sea anemone</name>
    <dbReference type="NCBI Taxonomy" id="6105"/>
    <lineage>
        <taxon>Eukaryota</taxon>
        <taxon>Metazoa</taxon>
        <taxon>Cnidaria</taxon>
        <taxon>Anthozoa</taxon>
        <taxon>Hexacorallia</taxon>
        <taxon>Actiniaria</taxon>
        <taxon>Actiniidae</taxon>
        <taxon>Actinia</taxon>
    </lineage>
</organism>
<dbReference type="Proteomes" id="UP000515163">
    <property type="component" value="Unplaced"/>
</dbReference>
<evidence type="ECO:0000256" key="2">
    <source>
        <dbReference type="SAM" id="Phobius"/>
    </source>
</evidence>
<dbReference type="KEGG" id="aten:116289286"/>
<protein>
    <submittedName>
        <fullName evidence="5">Uncharacterized protein LOC116289286</fullName>
    </submittedName>
</protein>
<accession>A0A6P8HHF8</accession>
<evidence type="ECO:0000313" key="4">
    <source>
        <dbReference type="Proteomes" id="UP000515163"/>
    </source>
</evidence>
<feature type="transmembrane region" description="Helical" evidence="2">
    <location>
        <begin position="512"/>
        <end position="533"/>
    </location>
</feature>
<feature type="transmembrane region" description="Helical" evidence="2">
    <location>
        <begin position="292"/>
        <end position="308"/>
    </location>
</feature>
<sequence length="587" mass="66013">MFTGTKDIFLISLTNNPLNIIDQGAFKEMKGLETIYLINTNLHVIDIGSTFGSPRTSIVLSSTKMNMGMISYKFFRSFLTSFGYTCIPHSNIKDLCIPCDQGHYKTNAYGELKCQECPPGGFYQDAIAYVGEIVHGLGCKQCPAGSYVKPENAPGKTMESCSACLEGVAGLSETSNRANRRSVSDTVFSSFKIVIGFYQVTSGTLNAYSYIKWPAALTKLMKFADVVQLNIFKLVPLECLKHSVRLTPYAGLVVYISLDAMVILIAILYFFVKKAFTNINRDNKRLSKCKANCYRAVFLVIFITYPATCEKVFQVLPSSCHKVCDNEQDCSWYLQSDYSSKCFTSFYNRFVILAYFALLIPIGFPVATTFFLWKYCQNSGSDKVHLKVKKKRFQDDAAGHEISVGMRFLYENYSEDCWYWEIIELVRKVIFTSVLVYSGQEGRLFLGVTAILSGFYAVYFAHTQPIPHLFDKWLHLGALMATMANQFMAMLLKIPAETVSTLVDVESDAIGITVMLMFANLFVVIIIVVRYVYGVYFTMQAIRENPKCDLSCVLSVLQVVNFGQGHDLSTKKGKKTGREDKIELSNT</sequence>
<dbReference type="GeneID" id="116289286"/>
<feature type="domain" description="Tyrosine-protein kinase ephrin type A/B receptor-like" evidence="3">
    <location>
        <begin position="95"/>
        <end position="122"/>
    </location>
</feature>
<dbReference type="InterPro" id="IPR011641">
    <property type="entry name" value="Tyr-kin_ephrin_A/B_rcpt-like"/>
</dbReference>
<feature type="compositionally biased region" description="Basic and acidic residues" evidence="1">
    <location>
        <begin position="576"/>
        <end position="587"/>
    </location>
</feature>
<name>A0A6P8HHF8_ACTTE</name>
<dbReference type="InParanoid" id="A0A6P8HHF8"/>
<evidence type="ECO:0000313" key="5">
    <source>
        <dbReference type="RefSeq" id="XP_031552042.1"/>
    </source>
</evidence>
<dbReference type="Pfam" id="PF07699">
    <property type="entry name" value="Ephrin_rec_like"/>
    <property type="match status" value="1"/>
</dbReference>
<dbReference type="OrthoDB" id="5964333at2759"/>
<keyword evidence="4" id="KW-1185">Reference proteome</keyword>
<keyword evidence="2" id="KW-0472">Membrane</keyword>
<reference evidence="5" key="1">
    <citation type="submission" date="2025-08" db="UniProtKB">
        <authorList>
            <consortium name="RefSeq"/>
        </authorList>
    </citation>
    <scope>IDENTIFICATION</scope>
</reference>
<dbReference type="PANTHER" id="PTHR11319">
    <property type="entry name" value="G PROTEIN-COUPLED RECEPTOR-RELATED"/>
    <property type="match status" value="1"/>
</dbReference>
<feature type="transmembrane region" description="Helical" evidence="2">
    <location>
        <begin position="444"/>
        <end position="461"/>
    </location>
</feature>
<evidence type="ECO:0000256" key="1">
    <source>
        <dbReference type="SAM" id="MobiDB-lite"/>
    </source>
</evidence>
<feature type="transmembrane region" description="Helical" evidence="2">
    <location>
        <begin position="350"/>
        <end position="373"/>
    </location>
</feature>
<dbReference type="RefSeq" id="XP_031552042.1">
    <property type="nucleotide sequence ID" value="XM_031696182.1"/>
</dbReference>
<feature type="region of interest" description="Disordered" evidence="1">
    <location>
        <begin position="568"/>
        <end position="587"/>
    </location>
</feature>
<feature type="transmembrane region" description="Helical" evidence="2">
    <location>
        <begin position="249"/>
        <end position="272"/>
    </location>
</feature>
<keyword evidence="2" id="KW-0812">Transmembrane</keyword>
<proteinExistence type="predicted"/>
<dbReference type="AlphaFoldDB" id="A0A6P8HHF8"/>
<dbReference type="SMART" id="SM01411">
    <property type="entry name" value="Ephrin_rec_like"/>
    <property type="match status" value="1"/>
</dbReference>